<reference evidence="2" key="1">
    <citation type="submission" date="2022-03" db="EMBL/GenBank/DDBJ databases">
        <title>Identification of a novel bacterium isolated from mangrove sediments.</title>
        <authorList>
            <person name="Pan X."/>
        </authorList>
    </citation>
    <scope>NUCLEOTIDE SEQUENCE</scope>
    <source>
        <strain evidence="2">B2637</strain>
    </source>
</reference>
<evidence type="ECO:0000313" key="3">
    <source>
        <dbReference type="Proteomes" id="UP001162802"/>
    </source>
</evidence>
<accession>A0ABT0A8M5</accession>
<dbReference type="PROSITE" id="PS51257">
    <property type="entry name" value="PROKAR_LIPOPROTEIN"/>
    <property type="match status" value="1"/>
</dbReference>
<proteinExistence type="predicted"/>
<feature type="transmembrane region" description="Helical" evidence="1">
    <location>
        <begin position="80"/>
        <end position="98"/>
    </location>
</feature>
<keyword evidence="1" id="KW-0812">Transmembrane</keyword>
<sequence length="139" mass="14334">MTRAATANLVGRYGLAIALMLVAWCAFAMGCALLGRPLASSAAGYALWIVAGIVTLVQAVCISGTGPGAVAPVARGTWPVSYRLILAATLVLLFVWAWDQFVGGERIPPMGFMPLVGVNAALELAASRSDRAGPQTTTS</sequence>
<evidence type="ECO:0000313" key="2">
    <source>
        <dbReference type="EMBL" id="MCJ1959558.1"/>
    </source>
</evidence>
<dbReference type="Proteomes" id="UP001162802">
    <property type="component" value="Unassembled WGS sequence"/>
</dbReference>
<dbReference type="RefSeq" id="WP_243796780.1">
    <property type="nucleotide sequence ID" value="NZ_JALHAT010000003.1"/>
</dbReference>
<comment type="caution">
    <text evidence="2">The sequence shown here is derived from an EMBL/GenBank/DDBJ whole genome shotgun (WGS) entry which is preliminary data.</text>
</comment>
<feature type="transmembrane region" description="Helical" evidence="1">
    <location>
        <begin position="12"/>
        <end position="35"/>
    </location>
</feature>
<evidence type="ECO:0000256" key="1">
    <source>
        <dbReference type="SAM" id="Phobius"/>
    </source>
</evidence>
<keyword evidence="3" id="KW-1185">Reference proteome</keyword>
<protein>
    <submittedName>
        <fullName evidence="2">Uncharacterized protein</fullName>
    </submittedName>
</protein>
<dbReference type="EMBL" id="JALHAT010000003">
    <property type="protein sequence ID" value="MCJ1959558.1"/>
    <property type="molecule type" value="Genomic_DNA"/>
</dbReference>
<feature type="transmembrane region" description="Helical" evidence="1">
    <location>
        <begin position="42"/>
        <end position="60"/>
    </location>
</feature>
<organism evidence="2 3">
    <name type="scientific">Novosphingobium mangrovi</name>
    <name type="common">ex Hu et al. 2023</name>
    <dbReference type="NCBI Taxonomy" id="2930094"/>
    <lineage>
        <taxon>Bacteria</taxon>
        <taxon>Pseudomonadati</taxon>
        <taxon>Pseudomonadota</taxon>
        <taxon>Alphaproteobacteria</taxon>
        <taxon>Sphingomonadales</taxon>
        <taxon>Sphingomonadaceae</taxon>
        <taxon>Novosphingobium</taxon>
    </lineage>
</organism>
<keyword evidence="1" id="KW-0472">Membrane</keyword>
<gene>
    <name evidence="2" type="ORF">MTR65_02525</name>
</gene>
<name>A0ABT0A8M5_9SPHN</name>
<keyword evidence="1" id="KW-1133">Transmembrane helix</keyword>